<dbReference type="PANTHER" id="PTHR47542">
    <property type="entry name" value="ACYL-COA N-ACYLTRANSFERASES (NAT) SUPERFAMILY PROTEIN"/>
    <property type="match status" value="1"/>
</dbReference>
<evidence type="ECO:0000259" key="1">
    <source>
        <dbReference type="PROSITE" id="PS51186"/>
    </source>
</evidence>
<protein>
    <submittedName>
        <fullName evidence="2">Acetyltransferas-like protein</fullName>
    </submittedName>
</protein>
<dbReference type="SUPFAM" id="SSF55729">
    <property type="entry name" value="Acyl-CoA N-acyltransferases (Nat)"/>
    <property type="match status" value="1"/>
</dbReference>
<gene>
    <name evidence="2" type="ORF">K504DRAFT_378624</name>
</gene>
<dbReference type="CDD" id="cd04301">
    <property type="entry name" value="NAT_SF"/>
    <property type="match status" value="1"/>
</dbReference>
<dbReference type="PANTHER" id="PTHR47542:SF2">
    <property type="entry name" value="ACYL-COA N-ACYLTRANSFERASES (NAT) SUPERFAMILY PROTEIN"/>
    <property type="match status" value="1"/>
</dbReference>
<keyword evidence="3" id="KW-1185">Reference proteome</keyword>
<evidence type="ECO:0000313" key="3">
    <source>
        <dbReference type="Proteomes" id="UP000799428"/>
    </source>
</evidence>
<dbReference type="OrthoDB" id="41532at2759"/>
<evidence type="ECO:0000313" key="2">
    <source>
        <dbReference type="EMBL" id="KAF2709166.1"/>
    </source>
</evidence>
<feature type="domain" description="N-acetyltransferase" evidence="1">
    <location>
        <begin position="16"/>
        <end position="168"/>
    </location>
</feature>
<dbReference type="GO" id="GO:0016747">
    <property type="term" value="F:acyltransferase activity, transferring groups other than amino-acyl groups"/>
    <property type="evidence" value="ECO:0007669"/>
    <property type="project" value="InterPro"/>
</dbReference>
<reference evidence="2" key="1">
    <citation type="journal article" date="2020" name="Stud. Mycol.">
        <title>101 Dothideomycetes genomes: a test case for predicting lifestyles and emergence of pathogens.</title>
        <authorList>
            <person name="Haridas S."/>
            <person name="Albert R."/>
            <person name="Binder M."/>
            <person name="Bloem J."/>
            <person name="Labutti K."/>
            <person name="Salamov A."/>
            <person name="Andreopoulos B."/>
            <person name="Baker S."/>
            <person name="Barry K."/>
            <person name="Bills G."/>
            <person name="Bluhm B."/>
            <person name="Cannon C."/>
            <person name="Castanera R."/>
            <person name="Culley D."/>
            <person name="Daum C."/>
            <person name="Ezra D."/>
            <person name="Gonzalez J."/>
            <person name="Henrissat B."/>
            <person name="Kuo A."/>
            <person name="Liang C."/>
            <person name="Lipzen A."/>
            <person name="Lutzoni F."/>
            <person name="Magnuson J."/>
            <person name="Mondo S."/>
            <person name="Nolan M."/>
            <person name="Ohm R."/>
            <person name="Pangilinan J."/>
            <person name="Park H.-J."/>
            <person name="Ramirez L."/>
            <person name="Alfaro M."/>
            <person name="Sun H."/>
            <person name="Tritt A."/>
            <person name="Yoshinaga Y."/>
            <person name="Zwiers L.-H."/>
            <person name="Turgeon B."/>
            <person name="Goodwin S."/>
            <person name="Spatafora J."/>
            <person name="Crous P."/>
            <person name="Grigoriev I."/>
        </authorList>
    </citation>
    <scope>NUCLEOTIDE SEQUENCE</scope>
    <source>
        <strain evidence="2">CBS 279.74</strain>
    </source>
</reference>
<dbReference type="PROSITE" id="PS51186">
    <property type="entry name" value="GNAT"/>
    <property type="match status" value="1"/>
</dbReference>
<dbReference type="Pfam" id="PF00583">
    <property type="entry name" value="Acetyltransf_1"/>
    <property type="match status" value="1"/>
</dbReference>
<dbReference type="InterPro" id="IPR000182">
    <property type="entry name" value="GNAT_dom"/>
</dbReference>
<sequence length="169" mass="19248">MSQFSVSSSLDLPSGYILKDLTSFPPKERQSIVTKVTRIEKKTFPSSELFDFNSELKKKNTSMVLAMKSDSSGELVGYLVYLRTNRLVLLHKICVIEQEREKGIGKCLVHSLQQHLEKGGCYSIQLWVDEARNPARKLYQSCGFQQIDRCLDYYGAGRTGLKMQLSNEK</sequence>
<organism evidence="2 3">
    <name type="scientific">Pleomassaria siparia CBS 279.74</name>
    <dbReference type="NCBI Taxonomy" id="1314801"/>
    <lineage>
        <taxon>Eukaryota</taxon>
        <taxon>Fungi</taxon>
        <taxon>Dikarya</taxon>
        <taxon>Ascomycota</taxon>
        <taxon>Pezizomycotina</taxon>
        <taxon>Dothideomycetes</taxon>
        <taxon>Pleosporomycetidae</taxon>
        <taxon>Pleosporales</taxon>
        <taxon>Pleomassariaceae</taxon>
        <taxon>Pleomassaria</taxon>
    </lineage>
</organism>
<dbReference type="EMBL" id="MU005770">
    <property type="protein sequence ID" value="KAF2709166.1"/>
    <property type="molecule type" value="Genomic_DNA"/>
</dbReference>
<dbReference type="AlphaFoldDB" id="A0A6G1K8F1"/>
<proteinExistence type="predicted"/>
<dbReference type="Gene3D" id="3.40.630.30">
    <property type="match status" value="1"/>
</dbReference>
<dbReference type="InterPro" id="IPR016181">
    <property type="entry name" value="Acyl_CoA_acyltransferase"/>
</dbReference>
<name>A0A6G1K8F1_9PLEO</name>
<dbReference type="Proteomes" id="UP000799428">
    <property type="component" value="Unassembled WGS sequence"/>
</dbReference>
<accession>A0A6G1K8F1</accession>